<dbReference type="RefSeq" id="XP_064675016.1">
    <property type="nucleotide sequence ID" value="XM_064814087.1"/>
</dbReference>
<dbReference type="AlphaFoldDB" id="A0AAN6TNG0"/>
<comment type="caution">
    <text evidence="1">The sequence shown here is derived from an EMBL/GenBank/DDBJ whole genome shotgun (WGS) entry which is preliminary data.</text>
</comment>
<gene>
    <name evidence="1" type="ORF">N656DRAFT_773577</name>
</gene>
<accession>A0AAN6TNG0</accession>
<dbReference type="GeneID" id="89938212"/>
<dbReference type="Proteomes" id="UP001302812">
    <property type="component" value="Unassembled WGS sequence"/>
</dbReference>
<protein>
    <submittedName>
        <fullName evidence="1">Uncharacterized protein</fullName>
    </submittedName>
</protein>
<reference evidence="1" key="2">
    <citation type="submission" date="2023-05" db="EMBL/GenBank/DDBJ databases">
        <authorList>
            <consortium name="Lawrence Berkeley National Laboratory"/>
            <person name="Steindorff A."/>
            <person name="Hensen N."/>
            <person name="Bonometti L."/>
            <person name="Westerberg I."/>
            <person name="Brannstrom I.O."/>
            <person name="Guillou S."/>
            <person name="Cros-Aarteil S."/>
            <person name="Calhoun S."/>
            <person name="Haridas S."/>
            <person name="Kuo A."/>
            <person name="Mondo S."/>
            <person name="Pangilinan J."/>
            <person name="Riley R."/>
            <person name="Labutti K."/>
            <person name="Andreopoulos B."/>
            <person name="Lipzen A."/>
            <person name="Chen C."/>
            <person name="Yanf M."/>
            <person name="Daum C."/>
            <person name="Ng V."/>
            <person name="Clum A."/>
            <person name="Ohm R."/>
            <person name="Martin F."/>
            <person name="Silar P."/>
            <person name="Natvig D."/>
            <person name="Lalanne C."/>
            <person name="Gautier V."/>
            <person name="Ament-Velasquez S.L."/>
            <person name="Kruys A."/>
            <person name="Hutchinson M.I."/>
            <person name="Powell A.J."/>
            <person name="Barry K."/>
            <person name="Miller A.N."/>
            <person name="Grigoriev I.V."/>
            <person name="Debuchy R."/>
            <person name="Gladieux P."/>
            <person name="Thoren M.H."/>
            <person name="Johannesson H."/>
        </authorList>
    </citation>
    <scope>NUCLEOTIDE SEQUENCE</scope>
    <source>
        <strain evidence="1">CBS 508.74</strain>
    </source>
</reference>
<keyword evidence="2" id="KW-1185">Reference proteome</keyword>
<dbReference type="EMBL" id="MU853332">
    <property type="protein sequence ID" value="KAK4117446.1"/>
    <property type="molecule type" value="Genomic_DNA"/>
</dbReference>
<organism evidence="1 2">
    <name type="scientific">Canariomyces notabilis</name>
    <dbReference type="NCBI Taxonomy" id="2074819"/>
    <lineage>
        <taxon>Eukaryota</taxon>
        <taxon>Fungi</taxon>
        <taxon>Dikarya</taxon>
        <taxon>Ascomycota</taxon>
        <taxon>Pezizomycotina</taxon>
        <taxon>Sordariomycetes</taxon>
        <taxon>Sordariomycetidae</taxon>
        <taxon>Sordariales</taxon>
        <taxon>Chaetomiaceae</taxon>
        <taxon>Canariomyces</taxon>
    </lineage>
</organism>
<sequence>MSSALRYLTLLCGGSIQGKSGRTPVNTLLSALIHLELWARSLRATNIDWSSPLSYMETPRRDFAINIPCGTHLSCRPILPP</sequence>
<evidence type="ECO:0000313" key="1">
    <source>
        <dbReference type="EMBL" id="KAK4117446.1"/>
    </source>
</evidence>
<reference evidence="1" key="1">
    <citation type="journal article" date="2023" name="Mol. Phylogenet. Evol.">
        <title>Genome-scale phylogeny and comparative genomics of the fungal order Sordariales.</title>
        <authorList>
            <person name="Hensen N."/>
            <person name="Bonometti L."/>
            <person name="Westerberg I."/>
            <person name="Brannstrom I.O."/>
            <person name="Guillou S."/>
            <person name="Cros-Aarteil S."/>
            <person name="Calhoun S."/>
            <person name="Haridas S."/>
            <person name="Kuo A."/>
            <person name="Mondo S."/>
            <person name="Pangilinan J."/>
            <person name="Riley R."/>
            <person name="LaButti K."/>
            <person name="Andreopoulos B."/>
            <person name="Lipzen A."/>
            <person name="Chen C."/>
            <person name="Yan M."/>
            <person name="Daum C."/>
            <person name="Ng V."/>
            <person name="Clum A."/>
            <person name="Steindorff A."/>
            <person name="Ohm R.A."/>
            <person name="Martin F."/>
            <person name="Silar P."/>
            <person name="Natvig D.O."/>
            <person name="Lalanne C."/>
            <person name="Gautier V."/>
            <person name="Ament-Velasquez S.L."/>
            <person name="Kruys A."/>
            <person name="Hutchinson M.I."/>
            <person name="Powell A.J."/>
            <person name="Barry K."/>
            <person name="Miller A.N."/>
            <person name="Grigoriev I.V."/>
            <person name="Debuchy R."/>
            <person name="Gladieux P."/>
            <person name="Hiltunen Thoren M."/>
            <person name="Johannesson H."/>
        </authorList>
    </citation>
    <scope>NUCLEOTIDE SEQUENCE</scope>
    <source>
        <strain evidence="1">CBS 508.74</strain>
    </source>
</reference>
<evidence type="ECO:0000313" key="2">
    <source>
        <dbReference type="Proteomes" id="UP001302812"/>
    </source>
</evidence>
<proteinExistence type="predicted"/>
<name>A0AAN6TNG0_9PEZI</name>